<organism evidence="3 4">
    <name type="scientific">Solobacterium moorei</name>
    <dbReference type="NCBI Taxonomy" id="102148"/>
    <lineage>
        <taxon>Bacteria</taxon>
        <taxon>Bacillati</taxon>
        <taxon>Bacillota</taxon>
        <taxon>Erysipelotrichia</taxon>
        <taxon>Erysipelotrichales</taxon>
        <taxon>Erysipelotrichaceae</taxon>
        <taxon>Solobacterium</taxon>
    </lineage>
</organism>
<dbReference type="Pfam" id="PF05913">
    <property type="entry name" value="MupG_C"/>
    <property type="match status" value="1"/>
</dbReference>
<evidence type="ECO:0000313" key="4">
    <source>
        <dbReference type="Proteomes" id="UP000284731"/>
    </source>
</evidence>
<evidence type="ECO:0000313" key="3">
    <source>
        <dbReference type="EMBL" id="RGT54915.1"/>
    </source>
</evidence>
<dbReference type="InterPro" id="IPR008589">
    <property type="entry name" value="MupG"/>
</dbReference>
<name>A0A412PCI1_9FIRM</name>
<dbReference type="SUPFAM" id="SSF50891">
    <property type="entry name" value="Cyclophilin-like"/>
    <property type="match status" value="1"/>
</dbReference>
<protein>
    <submittedName>
        <fullName evidence="3">DUF871 domain-containing protein</fullName>
    </submittedName>
</protein>
<dbReference type="Pfam" id="PF19200">
    <property type="entry name" value="MupG_N"/>
    <property type="match status" value="1"/>
</dbReference>
<comment type="caution">
    <text evidence="3">The sequence shown here is derived from an EMBL/GenBank/DDBJ whole genome shotgun (WGS) entry which is preliminary data.</text>
</comment>
<gene>
    <name evidence="3" type="ORF">DWX20_07025</name>
</gene>
<dbReference type="PANTHER" id="PTHR38435:SF1">
    <property type="entry name" value="DUF871 DOMAIN-CONTAINING PROTEIN"/>
    <property type="match status" value="1"/>
</dbReference>
<dbReference type="InterPro" id="IPR017853">
    <property type="entry name" value="GH"/>
</dbReference>
<evidence type="ECO:0000259" key="1">
    <source>
        <dbReference type="Pfam" id="PF05913"/>
    </source>
</evidence>
<dbReference type="InterPro" id="IPR043894">
    <property type="entry name" value="MupG_C"/>
</dbReference>
<dbReference type="InterPro" id="IPR043797">
    <property type="entry name" value="MupG_N"/>
</dbReference>
<dbReference type="InterPro" id="IPR013785">
    <property type="entry name" value="Aldolase_TIM"/>
</dbReference>
<dbReference type="Proteomes" id="UP000284731">
    <property type="component" value="Unassembled WGS sequence"/>
</dbReference>
<dbReference type="EMBL" id="QRWX01000003">
    <property type="protein sequence ID" value="RGT54915.1"/>
    <property type="molecule type" value="Genomic_DNA"/>
</dbReference>
<dbReference type="InterPro" id="IPR029000">
    <property type="entry name" value="Cyclophilin-like_dom_sf"/>
</dbReference>
<sequence>MRKLGVSIYPEKSSIEEIFAYLKEMSEIGAKRIFSCLLSVRKPANEIKEEFTKIHDYAKSLGYEIILDVNPSVFKELGVSYTDLKFFHDIHADGIRMDGGFSGFEEALMTYNPYGLKVEINMSSSTHTIDTIMDYKPNRYQLCACHNFYPHDYTGLDLDFFLKCSEKFSHYGLRTAAFIGSLEKAAYGPWPTTDGLCTLEMHRHMPIDIQLKHLVALDLIDDIIIANCYPNAAEKEALKHVCLDVVNFKVVLEANIPETEKKIVLEELHLNRGDLNPCMIRSSQSRVKYRGHHFDVFHAPDMIHRGDVLIDSSEYGTYAGELQIALQDMKNSGRTNVVGHIREEELFILDSLKPWQKFKFTL</sequence>
<dbReference type="Gene3D" id="3.20.20.70">
    <property type="entry name" value="Aldolase class I"/>
    <property type="match status" value="1"/>
</dbReference>
<feature type="domain" description="6-phospho-N-acetylmuramidase C-terminal" evidence="1">
    <location>
        <begin position="247"/>
        <end position="360"/>
    </location>
</feature>
<dbReference type="PANTHER" id="PTHR38435">
    <property type="match status" value="1"/>
</dbReference>
<dbReference type="AlphaFoldDB" id="A0A412PCI1"/>
<proteinExistence type="predicted"/>
<dbReference type="SUPFAM" id="SSF51445">
    <property type="entry name" value="(Trans)glycosidases"/>
    <property type="match status" value="1"/>
</dbReference>
<accession>A0A412PCI1</accession>
<dbReference type="RefSeq" id="WP_118764977.1">
    <property type="nucleotide sequence ID" value="NZ_CABJCF010000003.1"/>
</dbReference>
<dbReference type="Gene3D" id="2.40.100.10">
    <property type="entry name" value="Cyclophilin-like"/>
    <property type="match status" value="1"/>
</dbReference>
<reference evidence="3 4" key="1">
    <citation type="submission" date="2018-08" db="EMBL/GenBank/DDBJ databases">
        <title>A genome reference for cultivated species of the human gut microbiota.</title>
        <authorList>
            <person name="Zou Y."/>
            <person name="Xue W."/>
            <person name="Luo G."/>
        </authorList>
    </citation>
    <scope>NUCLEOTIDE SEQUENCE [LARGE SCALE GENOMIC DNA]</scope>
    <source>
        <strain evidence="3 4">AF18-46</strain>
    </source>
</reference>
<feature type="domain" description="6-phospho-N-acetylmuramidase N-terminal" evidence="2">
    <location>
        <begin position="4"/>
        <end position="239"/>
    </location>
</feature>
<evidence type="ECO:0000259" key="2">
    <source>
        <dbReference type="Pfam" id="PF19200"/>
    </source>
</evidence>